<keyword evidence="2" id="KW-1185">Reference proteome</keyword>
<dbReference type="AlphaFoldDB" id="A0AAW9SMC0"/>
<gene>
    <name evidence="1" type="ORF">AAG747_28550</name>
</gene>
<sequence length="223" mass="24916">MGNNPVNRFDPDGGFDWYRNNQTNDVVWIDGSAEVDGFTHLSANALDPSVIGAISSSIQAGGFDKFLEYFNNSRLGSDYFFDLSNTFDFPREGWLASLIDNSLPISDAFHISEWTHSSIANGTEANNALEHHIGTFLMTNRWGPGSAGAITTANEIRGLIINDRQSGRMLDALRGRPGTAFEWKDIGNNIIGGWKYTKWHFSNYVFNRNAWFNDMPSNAKVLH</sequence>
<reference evidence="1 2" key="1">
    <citation type="submission" date="2024-04" db="EMBL/GenBank/DDBJ databases">
        <title>Novel genus in family Flammeovirgaceae.</title>
        <authorList>
            <person name="Nguyen T.H."/>
            <person name="Vuong T.Q."/>
            <person name="Le H."/>
            <person name="Kim S.-G."/>
        </authorList>
    </citation>
    <scope>NUCLEOTIDE SEQUENCE [LARGE SCALE GENOMIC DNA]</scope>
    <source>
        <strain evidence="1 2">JCM 23209</strain>
    </source>
</reference>
<dbReference type="EMBL" id="JBDKWZ010000030">
    <property type="protein sequence ID" value="MEN7551901.1"/>
    <property type="molecule type" value="Genomic_DNA"/>
</dbReference>
<evidence type="ECO:0000313" key="1">
    <source>
        <dbReference type="EMBL" id="MEN7551901.1"/>
    </source>
</evidence>
<organism evidence="1 2">
    <name type="scientific">Rapidithrix thailandica</name>
    <dbReference type="NCBI Taxonomy" id="413964"/>
    <lineage>
        <taxon>Bacteria</taxon>
        <taxon>Pseudomonadati</taxon>
        <taxon>Bacteroidota</taxon>
        <taxon>Cytophagia</taxon>
        <taxon>Cytophagales</taxon>
        <taxon>Flammeovirgaceae</taxon>
        <taxon>Rapidithrix</taxon>
    </lineage>
</organism>
<protein>
    <submittedName>
        <fullName evidence="1">Uncharacterized protein</fullName>
    </submittedName>
</protein>
<comment type="caution">
    <text evidence="1">The sequence shown here is derived from an EMBL/GenBank/DDBJ whole genome shotgun (WGS) entry which is preliminary data.</text>
</comment>
<accession>A0AAW9SMC0</accession>
<proteinExistence type="predicted"/>
<dbReference type="Proteomes" id="UP001403385">
    <property type="component" value="Unassembled WGS sequence"/>
</dbReference>
<evidence type="ECO:0000313" key="2">
    <source>
        <dbReference type="Proteomes" id="UP001403385"/>
    </source>
</evidence>
<dbReference type="RefSeq" id="WP_346824677.1">
    <property type="nucleotide sequence ID" value="NZ_JBDKWZ010000030.1"/>
</dbReference>
<name>A0AAW9SMC0_9BACT</name>